<sequence length="260" mass="31113">MERFIRILSYAKRKMFEKHIEVISIDFIYQIVFFDDQFQDNLRILNYIDNSSNEKKLSLSSFETLYNEIYELFLTGHQKIFPELTEQDFIDNIKLLLDKVCFSHLPEFILGFTCMNSAVFIRYPQNKDLKFKYLSSKAYTFLTILHEFGHFFQRKDFELKSQWFNFETPTQANLSPKGGSRLIIKIFGKELYEISYYGSEYVLNKANWRDKSLEKFREEFLMQNSRSPPSIETHYKSARLKQGALNSTSLISLYNRRLRN</sequence>
<comment type="caution">
    <text evidence="1">The sequence shown here is derived from an EMBL/GenBank/DDBJ whole genome shotgun (WGS) entry which is preliminary data.</text>
</comment>
<dbReference type="Proteomes" id="UP000187209">
    <property type="component" value="Unassembled WGS sequence"/>
</dbReference>
<dbReference type="EMBL" id="MPUH01000977">
    <property type="protein sequence ID" value="OMJ71586.1"/>
    <property type="molecule type" value="Genomic_DNA"/>
</dbReference>
<dbReference type="AlphaFoldDB" id="A0A1R2B4B6"/>
<evidence type="ECO:0000313" key="2">
    <source>
        <dbReference type="Proteomes" id="UP000187209"/>
    </source>
</evidence>
<accession>A0A1R2B4B6</accession>
<gene>
    <name evidence="1" type="ORF">SteCoe_30180</name>
</gene>
<organism evidence="1 2">
    <name type="scientific">Stentor coeruleus</name>
    <dbReference type="NCBI Taxonomy" id="5963"/>
    <lineage>
        <taxon>Eukaryota</taxon>
        <taxon>Sar</taxon>
        <taxon>Alveolata</taxon>
        <taxon>Ciliophora</taxon>
        <taxon>Postciliodesmatophora</taxon>
        <taxon>Heterotrichea</taxon>
        <taxon>Heterotrichida</taxon>
        <taxon>Stentoridae</taxon>
        <taxon>Stentor</taxon>
    </lineage>
</organism>
<keyword evidence="2" id="KW-1185">Reference proteome</keyword>
<proteinExistence type="predicted"/>
<name>A0A1R2B4B6_9CILI</name>
<evidence type="ECO:0000313" key="1">
    <source>
        <dbReference type="EMBL" id="OMJ71586.1"/>
    </source>
</evidence>
<protein>
    <submittedName>
        <fullName evidence="1">Uncharacterized protein</fullName>
    </submittedName>
</protein>
<reference evidence="1 2" key="1">
    <citation type="submission" date="2016-11" db="EMBL/GenBank/DDBJ databases">
        <title>The macronuclear genome of Stentor coeruleus: a giant cell with tiny introns.</title>
        <authorList>
            <person name="Slabodnick M."/>
            <person name="Ruby J.G."/>
            <person name="Reiff S.B."/>
            <person name="Swart E.C."/>
            <person name="Gosai S."/>
            <person name="Prabakaran S."/>
            <person name="Witkowska E."/>
            <person name="Larue G.E."/>
            <person name="Fisher S."/>
            <person name="Freeman R.M."/>
            <person name="Gunawardena J."/>
            <person name="Chu W."/>
            <person name="Stover N.A."/>
            <person name="Gregory B.D."/>
            <person name="Nowacki M."/>
            <person name="Derisi J."/>
            <person name="Roy S.W."/>
            <person name="Marshall W.F."/>
            <person name="Sood P."/>
        </authorList>
    </citation>
    <scope>NUCLEOTIDE SEQUENCE [LARGE SCALE GENOMIC DNA]</scope>
    <source>
        <strain evidence="1">WM001</strain>
    </source>
</reference>